<name>A0A8S5Q139_9CAUD</name>
<organism evidence="1">
    <name type="scientific">Siphoviridae sp. ctcC24</name>
    <dbReference type="NCBI Taxonomy" id="2825570"/>
    <lineage>
        <taxon>Viruses</taxon>
        <taxon>Duplodnaviria</taxon>
        <taxon>Heunggongvirae</taxon>
        <taxon>Uroviricota</taxon>
        <taxon>Caudoviricetes</taxon>
    </lineage>
</organism>
<sequence length="58" mass="6778">MSWTMIFKKFEFPVLKVPVGNKVYIWLKKKYQPFASLKNNPRVGQKSMGTLGTLRTML</sequence>
<accession>A0A8S5Q139</accession>
<protein>
    <submittedName>
        <fullName evidence="1">Uncharacterized protein</fullName>
    </submittedName>
</protein>
<reference evidence="1" key="1">
    <citation type="journal article" date="2021" name="Proc. Natl. Acad. Sci. U.S.A.">
        <title>A Catalog of Tens of Thousands of Viruses from Human Metagenomes Reveals Hidden Associations with Chronic Diseases.</title>
        <authorList>
            <person name="Tisza M.J."/>
            <person name="Buck C.B."/>
        </authorList>
    </citation>
    <scope>NUCLEOTIDE SEQUENCE</scope>
    <source>
        <strain evidence="1">Ctcc24</strain>
    </source>
</reference>
<dbReference type="EMBL" id="BK015559">
    <property type="protein sequence ID" value="DAE12874.1"/>
    <property type="molecule type" value="Genomic_DNA"/>
</dbReference>
<proteinExistence type="predicted"/>
<evidence type="ECO:0000313" key="1">
    <source>
        <dbReference type="EMBL" id="DAE12874.1"/>
    </source>
</evidence>